<accession>A0A381QTR2</accession>
<dbReference type="AlphaFoldDB" id="A0A381QTR2"/>
<dbReference type="InterPro" id="IPR003728">
    <property type="entry name" value="Ribosome_maturation_RimP"/>
</dbReference>
<feature type="domain" description="Ribosome maturation factor RimP N-terminal" evidence="3">
    <location>
        <begin position="18"/>
        <end position="92"/>
    </location>
</feature>
<dbReference type="InterPro" id="IPR028989">
    <property type="entry name" value="RimP_N"/>
</dbReference>
<dbReference type="SUPFAM" id="SSF75420">
    <property type="entry name" value="YhbC-like, N-terminal domain"/>
    <property type="match status" value="1"/>
</dbReference>
<protein>
    <recommendedName>
        <fullName evidence="3">Ribosome maturation factor RimP N-terminal domain-containing protein</fullName>
    </recommendedName>
</protein>
<dbReference type="InterPro" id="IPR028998">
    <property type="entry name" value="RimP_C"/>
</dbReference>
<dbReference type="CDD" id="cd01734">
    <property type="entry name" value="YlxS_C"/>
    <property type="match status" value="1"/>
</dbReference>
<dbReference type="EMBL" id="UINC01001449">
    <property type="protein sequence ID" value="SUZ80963.1"/>
    <property type="molecule type" value="Genomic_DNA"/>
</dbReference>
<sequence length="166" mass="18540">MAPARPKIRREAEGRLLNLGIDLVSMDWAGSRKRPVIRVRIERSPMGDAQVGNPPVTVDDCARVSRELEGWLDEHDEIPERYVLEVSSPGVERPLTRTRDWERFAGEPVAVVGYGVLAERSSRLEAELLGLDSKPEPTVRLRLGDGAEVGVPLTEIKGAHLLFKWK</sequence>
<evidence type="ECO:0000259" key="3">
    <source>
        <dbReference type="Pfam" id="PF02576"/>
    </source>
</evidence>
<evidence type="ECO:0000313" key="4">
    <source>
        <dbReference type="EMBL" id="SUZ80963.1"/>
    </source>
</evidence>
<name>A0A381QTR2_9ZZZZ</name>
<organism evidence="4">
    <name type="scientific">marine metagenome</name>
    <dbReference type="NCBI Taxonomy" id="408172"/>
    <lineage>
        <taxon>unclassified sequences</taxon>
        <taxon>metagenomes</taxon>
        <taxon>ecological metagenomes</taxon>
    </lineage>
</organism>
<reference evidence="4" key="1">
    <citation type="submission" date="2018-05" db="EMBL/GenBank/DDBJ databases">
        <authorList>
            <person name="Lanie J.A."/>
            <person name="Ng W.-L."/>
            <person name="Kazmierczak K.M."/>
            <person name="Andrzejewski T.M."/>
            <person name="Davidsen T.M."/>
            <person name="Wayne K.J."/>
            <person name="Tettelin H."/>
            <person name="Glass J.I."/>
            <person name="Rusch D."/>
            <person name="Podicherti R."/>
            <person name="Tsui H.-C.T."/>
            <person name="Winkler M.E."/>
        </authorList>
    </citation>
    <scope>NUCLEOTIDE SEQUENCE</scope>
</reference>
<proteinExistence type="inferred from homology"/>
<dbReference type="InterPro" id="IPR036847">
    <property type="entry name" value="RimP_C_sf"/>
</dbReference>
<dbReference type="Pfam" id="PF02576">
    <property type="entry name" value="RimP_N"/>
    <property type="match status" value="1"/>
</dbReference>
<gene>
    <name evidence="4" type="ORF">METZ01_LOCUS33817</name>
</gene>
<evidence type="ECO:0000256" key="1">
    <source>
        <dbReference type="ARBA" id="ARBA00022490"/>
    </source>
</evidence>
<dbReference type="GO" id="GO:0006412">
    <property type="term" value="P:translation"/>
    <property type="evidence" value="ECO:0007669"/>
    <property type="project" value="TreeGrafter"/>
</dbReference>
<dbReference type="SUPFAM" id="SSF74942">
    <property type="entry name" value="YhbC-like, C-terminal domain"/>
    <property type="match status" value="1"/>
</dbReference>
<keyword evidence="1" id="KW-0963">Cytoplasm</keyword>
<dbReference type="GO" id="GO:0000028">
    <property type="term" value="P:ribosomal small subunit assembly"/>
    <property type="evidence" value="ECO:0007669"/>
    <property type="project" value="TreeGrafter"/>
</dbReference>
<dbReference type="Gene3D" id="3.30.300.70">
    <property type="entry name" value="RimP-like superfamily, N-terminal"/>
    <property type="match status" value="1"/>
</dbReference>
<dbReference type="HAMAP" id="MF_01077">
    <property type="entry name" value="RimP"/>
    <property type="match status" value="1"/>
</dbReference>
<dbReference type="PANTHER" id="PTHR33867:SF1">
    <property type="entry name" value="RIBOSOME MATURATION FACTOR RIMP"/>
    <property type="match status" value="1"/>
</dbReference>
<keyword evidence="2" id="KW-0690">Ribosome biogenesis</keyword>
<dbReference type="GO" id="GO:0005829">
    <property type="term" value="C:cytosol"/>
    <property type="evidence" value="ECO:0007669"/>
    <property type="project" value="TreeGrafter"/>
</dbReference>
<evidence type="ECO:0000256" key="2">
    <source>
        <dbReference type="ARBA" id="ARBA00022517"/>
    </source>
</evidence>
<dbReference type="InterPro" id="IPR035956">
    <property type="entry name" value="RimP_N_sf"/>
</dbReference>
<dbReference type="PANTHER" id="PTHR33867">
    <property type="entry name" value="RIBOSOME MATURATION FACTOR RIMP"/>
    <property type="match status" value="1"/>
</dbReference>